<gene>
    <name evidence="5" type="ORF">BKA23_3243</name>
</gene>
<keyword evidence="1" id="KW-0813">Transport</keyword>
<comment type="caution">
    <text evidence="5">The sequence shown here is derived from an EMBL/GenBank/DDBJ whole genome shotgun (WGS) entry which is preliminary data.</text>
</comment>
<dbReference type="InterPro" id="IPR032823">
    <property type="entry name" value="BCA_ABC_TP_C"/>
</dbReference>
<evidence type="ECO:0000256" key="3">
    <source>
        <dbReference type="ARBA" id="ARBA00022840"/>
    </source>
</evidence>
<evidence type="ECO:0000259" key="4">
    <source>
        <dbReference type="PROSITE" id="PS50893"/>
    </source>
</evidence>
<feature type="domain" description="ABC transporter" evidence="4">
    <location>
        <begin position="2"/>
        <end position="250"/>
    </location>
</feature>
<dbReference type="EMBL" id="VIVQ01000004">
    <property type="protein sequence ID" value="TWE07876.1"/>
    <property type="molecule type" value="Genomic_DNA"/>
</dbReference>
<dbReference type="InterPro" id="IPR027417">
    <property type="entry name" value="P-loop_NTPase"/>
</dbReference>
<evidence type="ECO:0000313" key="5">
    <source>
        <dbReference type="EMBL" id="TWE07876.1"/>
    </source>
</evidence>
<evidence type="ECO:0000256" key="2">
    <source>
        <dbReference type="ARBA" id="ARBA00022741"/>
    </source>
</evidence>
<dbReference type="PROSITE" id="PS50893">
    <property type="entry name" value="ABC_TRANSPORTER_2"/>
    <property type="match status" value="1"/>
</dbReference>
<dbReference type="PANTHER" id="PTHR45772:SF4">
    <property type="entry name" value="ABC TRANSPORTER ATP-BINDING PROTEIN"/>
    <property type="match status" value="1"/>
</dbReference>
<dbReference type="InterPro" id="IPR003439">
    <property type="entry name" value="ABC_transporter-like_ATP-bd"/>
</dbReference>
<keyword evidence="6" id="KW-1185">Reference proteome</keyword>
<dbReference type="OrthoDB" id="9805514at2"/>
<dbReference type="Pfam" id="PF00005">
    <property type="entry name" value="ABC_tran"/>
    <property type="match status" value="1"/>
</dbReference>
<dbReference type="RefSeq" id="WP_145230316.1">
    <property type="nucleotide sequence ID" value="NZ_VIVQ01000004.1"/>
</dbReference>
<reference evidence="5 6" key="1">
    <citation type="submission" date="2019-06" db="EMBL/GenBank/DDBJ databases">
        <title>Sequencing the genomes of 1000 actinobacteria strains.</title>
        <authorList>
            <person name="Klenk H.-P."/>
        </authorList>
    </citation>
    <scope>NUCLEOTIDE SEQUENCE [LARGE SCALE GENOMIC DNA]</scope>
    <source>
        <strain evidence="5 6">DSM 19560</strain>
    </source>
</reference>
<dbReference type="Proteomes" id="UP000318297">
    <property type="component" value="Unassembled WGS sequence"/>
</dbReference>
<organism evidence="5 6">
    <name type="scientific">Rudaeicoccus suwonensis</name>
    <dbReference type="NCBI Taxonomy" id="657409"/>
    <lineage>
        <taxon>Bacteria</taxon>
        <taxon>Bacillati</taxon>
        <taxon>Actinomycetota</taxon>
        <taxon>Actinomycetes</taxon>
        <taxon>Micrococcales</taxon>
        <taxon>Dermacoccaceae</taxon>
        <taxon>Rudaeicoccus</taxon>
    </lineage>
</organism>
<sequence>MLEIQNLVLRFGGITALEGVSFTVADDEICGLIGPNGAGKTSLFNCVTRVYLPTEGTITYDGQDLLALRRHQVVQKGIARTFQNLALFPSLTVLENTMVGAHSRSTPGLLACALSWPTTHRVRRELESEAWYVLEELGLADLAHSPAHGHPFGTLKRVELARALMSRPSLMLLDEPAGGLTHAEVHELSELILRMRSTFGFSALLVEHHMGMVMGTCDHVVAMDFGRTIADGTPREVQQSPAVIDAYLGRTA</sequence>
<dbReference type="GO" id="GO:0005886">
    <property type="term" value="C:plasma membrane"/>
    <property type="evidence" value="ECO:0007669"/>
    <property type="project" value="TreeGrafter"/>
</dbReference>
<dbReference type="GO" id="GO:0016887">
    <property type="term" value="F:ATP hydrolysis activity"/>
    <property type="evidence" value="ECO:0007669"/>
    <property type="project" value="InterPro"/>
</dbReference>
<dbReference type="CDD" id="cd03219">
    <property type="entry name" value="ABC_Mj1267_LivG_branched"/>
    <property type="match status" value="1"/>
</dbReference>
<dbReference type="GO" id="GO:0005524">
    <property type="term" value="F:ATP binding"/>
    <property type="evidence" value="ECO:0007669"/>
    <property type="project" value="UniProtKB-KW"/>
</dbReference>
<protein>
    <submittedName>
        <fullName evidence="5">Branched-chain amino acid transport system ATP-binding protein</fullName>
    </submittedName>
</protein>
<accession>A0A561DX12</accession>
<dbReference type="PANTHER" id="PTHR45772">
    <property type="entry name" value="CONSERVED COMPONENT OF ABC TRANSPORTER FOR NATURAL AMINO ACIDS-RELATED"/>
    <property type="match status" value="1"/>
</dbReference>
<dbReference type="InterPro" id="IPR051120">
    <property type="entry name" value="ABC_AA/LPS_Transport"/>
</dbReference>
<dbReference type="Gene3D" id="3.40.50.300">
    <property type="entry name" value="P-loop containing nucleotide triphosphate hydrolases"/>
    <property type="match status" value="1"/>
</dbReference>
<dbReference type="FunFam" id="3.40.50.300:FF:000421">
    <property type="entry name" value="Branched-chain amino acid ABC transporter ATP-binding protein"/>
    <property type="match status" value="1"/>
</dbReference>
<dbReference type="SMART" id="SM00382">
    <property type="entry name" value="AAA"/>
    <property type="match status" value="1"/>
</dbReference>
<dbReference type="Pfam" id="PF12399">
    <property type="entry name" value="BCA_ABC_TP_C"/>
    <property type="match status" value="1"/>
</dbReference>
<evidence type="ECO:0000313" key="6">
    <source>
        <dbReference type="Proteomes" id="UP000318297"/>
    </source>
</evidence>
<keyword evidence="3 5" id="KW-0067">ATP-binding</keyword>
<proteinExistence type="predicted"/>
<name>A0A561DX12_9MICO</name>
<dbReference type="InterPro" id="IPR003593">
    <property type="entry name" value="AAA+_ATPase"/>
</dbReference>
<evidence type="ECO:0000256" key="1">
    <source>
        <dbReference type="ARBA" id="ARBA00022448"/>
    </source>
</evidence>
<keyword evidence="2" id="KW-0547">Nucleotide-binding</keyword>
<dbReference type="AlphaFoldDB" id="A0A561DX12"/>
<dbReference type="SUPFAM" id="SSF52540">
    <property type="entry name" value="P-loop containing nucleoside triphosphate hydrolases"/>
    <property type="match status" value="1"/>
</dbReference>